<protein>
    <submittedName>
        <fullName evidence="1">Uncharacterized protein</fullName>
    </submittedName>
</protein>
<reference evidence="1" key="1">
    <citation type="submission" date="2014-05" db="EMBL/GenBank/DDBJ databases">
        <authorList>
            <person name="Chronopoulou M."/>
        </authorList>
    </citation>
    <scope>NUCLEOTIDE SEQUENCE</scope>
    <source>
        <tissue evidence="1">Whole organism</tissue>
    </source>
</reference>
<evidence type="ECO:0000313" key="1">
    <source>
        <dbReference type="EMBL" id="CDW34755.1"/>
    </source>
</evidence>
<feature type="non-terminal residue" evidence="1">
    <location>
        <position position="1"/>
    </location>
</feature>
<organism evidence="1">
    <name type="scientific">Lepeophtheirus salmonis</name>
    <name type="common">Salmon louse</name>
    <name type="synonym">Caligus salmonis</name>
    <dbReference type="NCBI Taxonomy" id="72036"/>
    <lineage>
        <taxon>Eukaryota</taxon>
        <taxon>Metazoa</taxon>
        <taxon>Ecdysozoa</taxon>
        <taxon>Arthropoda</taxon>
        <taxon>Crustacea</taxon>
        <taxon>Multicrustacea</taxon>
        <taxon>Hexanauplia</taxon>
        <taxon>Copepoda</taxon>
        <taxon>Siphonostomatoida</taxon>
        <taxon>Caligidae</taxon>
        <taxon>Lepeophtheirus</taxon>
    </lineage>
</organism>
<dbReference type="AlphaFoldDB" id="A0A0K2U9K4"/>
<accession>A0A0K2U9K4</accession>
<dbReference type="EMBL" id="HACA01017394">
    <property type="protein sequence ID" value="CDW34755.1"/>
    <property type="molecule type" value="Transcribed_RNA"/>
</dbReference>
<sequence length="48" mass="5616">IILLCRFRNSTRTKCSRKRLVSSFFDKDQNYDSGSKSHSRTTTNFLSL</sequence>
<name>A0A0K2U9K4_LEPSM</name>
<proteinExistence type="predicted"/>